<reference evidence="2 3" key="1">
    <citation type="journal article" date="2014" name="PLoS Genet.">
        <title>Phylogenetically driven sequencing of extremely halophilic archaea reveals strategies for static and dynamic osmo-response.</title>
        <authorList>
            <person name="Becker E.A."/>
            <person name="Seitzer P.M."/>
            <person name="Tritt A."/>
            <person name="Larsen D."/>
            <person name="Krusor M."/>
            <person name="Yao A.I."/>
            <person name="Wu D."/>
            <person name="Madern D."/>
            <person name="Eisen J.A."/>
            <person name="Darling A.E."/>
            <person name="Facciotti M.T."/>
        </authorList>
    </citation>
    <scope>NUCLEOTIDE SEQUENCE [LARGE SCALE GENOMIC DNA]</scope>
    <source>
        <strain evidence="2 3">DSM 15624</strain>
    </source>
</reference>
<keyword evidence="3" id="KW-1185">Reference proteome</keyword>
<sequence>MASAVEGEGSNRRPIAVVDHPGTTLTTTGNSSVRPIAGDSSTAIGDDRTSRGHPARSSPIGIRFSSDGREPSSPASNPWVTTRKPAAPNGPIPTRATRWYRGNSIADERRIRLQRCSRPSRPGVPVVTDAVPSAVKSCELATMARY</sequence>
<proteinExistence type="predicted"/>
<feature type="region of interest" description="Disordered" evidence="1">
    <location>
        <begin position="1"/>
        <end position="97"/>
    </location>
</feature>
<feature type="compositionally biased region" description="Polar residues" evidence="1">
    <location>
        <begin position="23"/>
        <end position="43"/>
    </location>
</feature>
<dbReference type="AlphaFoldDB" id="L9YLI7"/>
<evidence type="ECO:0000313" key="3">
    <source>
        <dbReference type="Proteomes" id="UP000011593"/>
    </source>
</evidence>
<gene>
    <name evidence="2" type="ORF">C488_09886</name>
</gene>
<accession>L9YLI7</accession>
<organism evidence="2 3">
    <name type="scientific">Natrinema pellirubrum (strain DSM 15624 / CIP 106293 / JCM 10476 / NCIMB 786 / 157)</name>
    <dbReference type="NCBI Taxonomy" id="797303"/>
    <lineage>
        <taxon>Archaea</taxon>
        <taxon>Methanobacteriati</taxon>
        <taxon>Methanobacteriota</taxon>
        <taxon>Stenosarchaea group</taxon>
        <taxon>Halobacteria</taxon>
        <taxon>Halobacteriales</taxon>
        <taxon>Natrialbaceae</taxon>
        <taxon>Natrinema</taxon>
    </lineage>
</organism>
<dbReference type="Proteomes" id="UP000011593">
    <property type="component" value="Unassembled WGS sequence"/>
</dbReference>
<evidence type="ECO:0000256" key="1">
    <source>
        <dbReference type="SAM" id="MobiDB-lite"/>
    </source>
</evidence>
<dbReference type="EMBL" id="AOIE01000065">
    <property type="protein sequence ID" value="ELY75055.1"/>
    <property type="molecule type" value="Genomic_DNA"/>
</dbReference>
<comment type="caution">
    <text evidence="2">The sequence shown here is derived from an EMBL/GenBank/DDBJ whole genome shotgun (WGS) entry which is preliminary data.</text>
</comment>
<name>L9YLI7_NATP1</name>
<protein>
    <submittedName>
        <fullName evidence="2">Uncharacterized protein</fullName>
    </submittedName>
</protein>
<evidence type="ECO:0000313" key="2">
    <source>
        <dbReference type="EMBL" id="ELY75055.1"/>
    </source>
</evidence>